<accession>A0ABU2NTV6</accession>
<keyword evidence="3" id="KW-1185">Reference proteome</keyword>
<feature type="signal peptide" evidence="1">
    <location>
        <begin position="1"/>
        <end position="33"/>
    </location>
</feature>
<organism evidence="2 3">
    <name type="scientific">Streptomyces hazeniae</name>
    <dbReference type="NCBI Taxonomy" id="3075538"/>
    <lineage>
        <taxon>Bacteria</taxon>
        <taxon>Bacillati</taxon>
        <taxon>Actinomycetota</taxon>
        <taxon>Actinomycetes</taxon>
        <taxon>Kitasatosporales</taxon>
        <taxon>Streptomycetaceae</taxon>
        <taxon>Streptomyces</taxon>
    </lineage>
</organism>
<dbReference type="EMBL" id="JAVREQ010000014">
    <property type="protein sequence ID" value="MDT0380412.1"/>
    <property type="molecule type" value="Genomic_DNA"/>
</dbReference>
<comment type="caution">
    <text evidence="2">The sequence shown here is derived from an EMBL/GenBank/DDBJ whole genome shotgun (WGS) entry which is preliminary data.</text>
</comment>
<protein>
    <submittedName>
        <fullName evidence="2">SH3 domain-containing protein</fullName>
    </submittedName>
</protein>
<reference evidence="3" key="1">
    <citation type="submission" date="2023-07" db="EMBL/GenBank/DDBJ databases">
        <title>30 novel species of actinomycetes from the DSMZ collection.</title>
        <authorList>
            <person name="Nouioui I."/>
        </authorList>
    </citation>
    <scope>NUCLEOTIDE SEQUENCE [LARGE SCALE GENOMIC DNA]</scope>
    <source>
        <strain evidence="3">DSM 42041</strain>
    </source>
</reference>
<gene>
    <name evidence="2" type="ORF">RM572_16785</name>
</gene>
<dbReference type="Gene3D" id="2.30.30.40">
    <property type="entry name" value="SH3 Domains"/>
    <property type="match status" value="1"/>
</dbReference>
<evidence type="ECO:0000256" key="1">
    <source>
        <dbReference type="SAM" id="SignalP"/>
    </source>
</evidence>
<proteinExistence type="predicted"/>
<feature type="chain" id="PRO_5045056477" evidence="1">
    <location>
        <begin position="34"/>
        <end position="114"/>
    </location>
</feature>
<dbReference type="Proteomes" id="UP001183414">
    <property type="component" value="Unassembled WGS sequence"/>
</dbReference>
<keyword evidence="1" id="KW-0732">Signal</keyword>
<sequence>MRIGTRIKPAARAGVVAAAVIGSLAATVAPAGAAPARPYGTVVTPAGLSIREYPSTDSSVTGGLGYRAQVGLRCKVRAQNIDGNTLWYQLRSSGDWVTARYVDNTGFVPYCKDV</sequence>
<name>A0ABU2NTV6_9ACTN</name>
<evidence type="ECO:0000313" key="3">
    <source>
        <dbReference type="Proteomes" id="UP001183414"/>
    </source>
</evidence>
<dbReference type="RefSeq" id="WP_311674167.1">
    <property type="nucleotide sequence ID" value="NZ_JAVREQ010000014.1"/>
</dbReference>
<evidence type="ECO:0000313" key="2">
    <source>
        <dbReference type="EMBL" id="MDT0380412.1"/>
    </source>
</evidence>